<comment type="caution">
    <text evidence="2">The sequence shown here is derived from an EMBL/GenBank/DDBJ whole genome shotgun (WGS) entry which is preliminary data.</text>
</comment>
<proteinExistence type="predicted"/>
<feature type="transmembrane region" description="Helical" evidence="1">
    <location>
        <begin position="289"/>
        <end position="312"/>
    </location>
</feature>
<sequence length="523" mass="54941">MTMVLRHSSGRVRWVRSTELAGPLGFALVSAIAFIVVRPPVGDLVAALARQSAAAAGVGGYWFGWYAGGASTGSYSVIVPPLSALMTAPVLAAVCAVAITPLTRWLLVGSRRPNHAVWVATVAAAGSLWSGRVPFIVGMAIGIAALAVARRNLRVLTVVLSVAMSLASPVAGAFGLLAFAAGFIWTKSNRETNALGGLSAGLTIGVLALWFGTPGAEGFDVGSAAICMALLPLMLLAHPTRPVKAAIAIAAIALPVLVVVPNGMGSNFERLFYAALPVAVVATGRARRWVTVGTVVPALAFGLFFTGADLAVASAPTAKPIYYSTLAAEMHRLPDLTNHRVEVVQDGTHTAAYAMLGVATLARGYETQADDQLDGLLNHGTAVDAPAYRQWLLDNAVAYVAATKAPVQRTAELRLVVDHTPSYLHRIWQNSRWTVYAVRGATPVVAPPGHLVRMDQDEMVVRSDGPAVIELRLHWSALLAVQELPADPAAATPATLTRDGAWTTLTVDRAGTYQLAGRWLPSR</sequence>
<organism evidence="2 3">
    <name type="scientific">Leekyejoonella antrihumi</name>
    <dbReference type="NCBI Taxonomy" id="1660198"/>
    <lineage>
        <taxon>Bacteria</taxon>
        <taxon>Bacillati</taxon>
        <taxon>Actinomycetota</taxon>
        <taxon>Actinomycetes</taxon>
        <taxon>Micrococcales</taxon>
        <taxon>Dermacoccaceae</taxon>
        <taxon>Leekyejoonella</taxon>
    </lineage>
</organism>
<keyword evidence="3" id="KW-1185">Reference proteome</keyword>
<feature type="transmembrane region" description="Helical" evidence="1">
    <location>
        <begin position="84"/>
        <end position="107"/>
    </location>
</feature>
<feature type="transmembrane region" description="Helical" evidence="1">
    <location>
        <begin position="218"/>
        <end position="238"/>
    </location>
</feature>
<keyword evidence="1" id="KW-0472">Membrane</keyword>
<evidence type="ECO:0000313" key="2">
    <source>
        <dbReference type="EMBL" id="TWP38335.1"/>
    </source>
</evidence>
<name>A0A563E7D5_9MICO</name>
<accession>A0A563E7D5</accession>
<dbReference type="AlphaFoldDB" id="A0A563E7D5"/>
<evidence type="ECO:0000256" key="1">
    <source>
        <dbReference type="SAM" id="Phobius"/>
    </source>
</evidence>
<evidence type="ECO:0000313" key="3">
    <source>
        <dbReference type="Proteomes" id="UP000320244"/>
    </source>
</evidence>
<feature type="transmembrane region" description="Helical" evidence="1">
    <location>
        <begin position="155"/>
        <end position="185"/>
    </location>
</feature>
<reference evidence="2 3" key="2">
    <citation type="submission" date="2019-08" db="EMBL/GenBank/DDBJ databases">
        <title>Jejuicoccus antrihumi gen. nov., sp. nov., a new member of the family Dermacoccaceae isolated from a cave.</title>
        <authorList>
            <person name="Schumann P."/>
            <person name="Kim I.S."/>
        </authorList>
    </citation>
    <scope>NUCLEOTIDE SEQUENCE [LARGE SCALE GENOMIC DNA]</scope>
    <source>
        <strain evidence="2 3">C5-26</strain>
    </source>
</reference>
<feature type="transmembrane region" description="Helical" evidence="1">
    <location>
        <begin position="192"/>
        <end position="212"/>
    </location>
</feature>
<feature type="transmembrane region" description="Helical" evidence="1">
    <location>
        <begin position="116"/>
        <end position="149"/>
    </location>
</feature>
<dbReference type="OrthoDB" id="5178168at2"/>
<keyword evidence="1" id="KW-1133">Transmembrane helix</keyword>
<dbReference type="EMBL" id="VCQV01000003">
    <property type="protein sequence ID" value="TWP38335.1"/>
    <property type="molecule type" value="Genomic_DNA"/>
</dbReference>
<reference evidence="2 3" key="1">
    <citation type="submission" date="2019-05" db="EMBL/GenBank/DDBJ databases">
        <authorList>
            <person name="Lee S.D."/>
        </authorList>
    </citation>
    <scope>NUCLEOTIDE SEQUENCE [LARGE SCALE GENOMIC DNA]</scope>
    <source>
        <strain evidence="2 3">C5-26</strain>
    </source>
</reference>
<dbReference type="Proteomes" id="UP000320244">
    <property type="component" value="Unassembled WGS sequence"/>
</dbReference>
<gene>
    <name evidence="2" type="ORF">FGL98_03760</name>
</gene>
<dbReference type="RefSeq" id="WP_146315328.1">
    <property type="nucleotide sequence ID" value="NZ_VCQV01000003.1"/>
</dbReference>
<keyword evidence="1" id="KW-0812">Transmembrane</keyword>
<feature type="transmembrane region" description="Helical" evidence="1">
    <location>
        <begin position="245"/>
        <end position="264"/>
    </location>
</feature>
<protein>
    <submittedName>
        <fullName evidence="2">Uncharacterized protein</fullName>
    </submittedName>
</protein>
<feature type="transmembrane region" description="Helical" evidence="1">
    <location>
        <begin position="20"/>
        <end position="37"/>
    </location>
</feature>